<evidence type="ECO:0000313" key="3">
    <source>
        <dbReference type="Proteomes" id="UP000630149"/>
    </source>
</evidence>
<evidence type="ECO:0000313" key="2">
    <source>
        <dbReference type="EMBL" id="GGI87938.1"/>
    </source>
</evidence>
<keyword evidence="3" id="KW-1185">Reference proteome</keyword>
<proteinExistence type="predicted"/>
<comment type="caution">
    <text evidence="2">The sequence shown here is derived from an EMBL/GenBank/DDBJ whole genome shotgun (WGS) entry which is preliminary data.</text>
</comment>
<dbReference type="Proteomes" id="UP000630149">
    <property type="component" value="Unassembled WGS sequence"/>
</dbReference>
<dbReference type="AlphaFoldDB" id="A0A917JWU2"/>
<name>A0A917JWU2_9GAMM</name>
<feature type="chain" id="PRO_5037978045" evidence="1">
    <location>
        <begin position="20"/>
        <end position="166"/>
    </location>
</feature>
<reference evidence="2" key="2">
    <citation type="submission" date="2020-09" db="EMBL/GenBank/DDBJ databases">
        <authorList>
            <person name="Sun Q."/>
            <person name="Ohkuma M."/>
        </authorList>
    </citation>
    <scope>NUCLEOTIDE SEQUENCE</scope>
    <source>
        <strain evidence="2">JCM 13919</strain>
    </source>
</reference>
<dbReference type="RefSeq" id="WP_131776847.1">
    <property type="nucleotide sequence ID" value="NZ_BMOB01000006.1"/>
</dbReference>
<keyword evidence="1" id="KW-0732">Signal</keyword>
<reference evidence="2" key="1">
    <citation type="journal article" date="2014" name="Int. J. Syst. Evol. Microbiol.">
        <title>Complete genome sequence of Corynebacterium casei LMG S-19264T (=DSM 44701T), isolated from a smear-ripened cheese.</title>
        <authorList>
            <consortium name="US DOE Joint Genome Institute (JGI-PGF)"/>
            <person name="Walter F."/>
            <person name="Albersmeier A."/>
            <person name="Kalinowski J."/>
            <person name="Ruckert C."/>
        </authorList>
    </citation>
    <scope>NUCLEOTIDE SEQUENCE</scope>
    <source>
        <strain evidence="2">JCM 13919</strain>
    </source>
</reference>
<protein>
    <submittedName>
        <fullName evidence="2">Uncharacterized protein</fullName>
    </submittedName>
</protein>
<feature type="signal peptide" evidence="1">
    <location>
        <begin position="1"/>
        <end position="19"/>
    </location>
</feature>
<gene>
    <name evidence="2" type="ORF">GCM10007966_15850</name>
</gene>
<dbReference type="OrthoDB" id="5648079at2"/>
<evidence type="ECO:0000256" key="1">
    <source>
        <dbReference type="SAM" id="SignalP"/>
    </source>
</evidence>
<organism evidence="2 3">
    <name type="scientific">Legionella impletisoli</name>
    <dbReference type="NCBI Taxonomy" id="343510"/>
    <lineage>
        <taxon>Bacteria</taxon>
        <taxon>Pseudomonadati</taxon>
        <taxon>Pseudomonadota</taxon>
        <taxon>Gammaproteobacteria</taxon>
        <taxon>Legionellales</taxon>
        <taxon>Legionellaceae</taxon>
        <taxon>Legionella</taxon>
    </lineage>
</organism>
<accession>A0A917JWU2</accession>
<sequence>MIKILICLGLILSSNLLIANTVSQYNTSLTPCFKMNEVEQITKQMDEILQQEFCEDKVDPKKFDSISQAILPKIMTESFLGVVPPVNWQLITDEIIKNCMKNKDLCKKQAQKEFAECLKPRIPLILVQFAPWIAENCPELNKNLIKQWPNKKAFLKKTINETKAQE</sequence>
<dbReference type="EMBL" id="BMOB01000006">
    <property type="protein sequence ID" value="GGI87938.1"/>
    <property type="molecule type" value="Genomic_DNA"/>
</dbReference>